<evidence type="ECO:0000313" key="1">
    <source>
        <dbReference type="Proteomes" id="UP000095286"/>
    </source>
</evidence>
<accession>A0AC35UB96</accession>
<dbReference type="WBParaSite" id="RSKR_0000935800.1">
    <property type="protein sequence ID" value="RSKR_0000935800.1"/>
    <property type="gene ID" value="RSKR_0000935800"/>
</dbReference>
<name>A0AC35UB96_9BILA</name>
<dbReference type="Proteomes" id="UP000095286">
    <property type="component" value="Unplaced"/>
</dbReference>
<evidence type="ECO:0000313" key="2">
    <source>
        <dbReference type="WBParaSite" id="RSKR_0000935800.1"/>
    </source>
</evidence>
<protein>
    <submittedName>
        <fullName evidence="2">Epoxide hydrolase domain-like phosphatase</fullName>
    </submittedName>
</protein>
<sequence length="206" mass="22545">MVSEGKVKCCIFDMGGVIMMYSNPQIVQNFQVMGGGRVAEQVAQMDIGALTVEEFVETAPPDSIENKLMAGAKDRPFEELLGGMHRDENFKKCLSVLRENGIKTALLTNNFFYDKLKTRSTIMADLSQFDVVVESCKVGLRKPDPAIYNLTLERLALKGEDCLFVDDLKVNCSGAEAVGIKSVHVNCGDTEAAVKEIGQLVGLDIM</sequence>
<proteinExistence type="predicted"/>
<organism evidence="1 2">
    <name type="scientific">Rhabditophanes sp. KR3021</name>
    <dbReference type="NCBI Taxonomy" id="114890"/>
    <lineage>
        <taxon>Eukaryota</taxon>
        <taxon>Metazoa</taxon>
        <taxon>Ecdysozoa</taxon>
        <taxon>Nematoda</taxon>
        <taxon>Chromadorea</taxon>
        <taxon>Rhabditida</taxon>
        <taxon>Tylenchina</taxon>
        <taxon>Panagrolaimomorpha</taxon>
        <taxon>Strongyloidoidea</taxon>
        <taxon>Alloionematidae</taxon>
        <taxon>Rhabditophanes</taxon>
    </lineage>
</organism>
<reference evidence="2" key="1">
    <citation type="submission" date="2016-11" db="UniProtKB">
        <authorList>
            <consortium name="WormBaseParasite"/>
        </authorList>
    </citation>
    <scope>IDENTIFICATION</scope>
    <source>
        <strain evidence="2">KR3021</strain>
    </source>
</reference>